<reference evidence="1" key="1">
    <citation type="journal article" date="2020" name="Stud. Mycol.">
        <title>101 Dothideomycetes genomes: a test case for predicting lifestyles and emergence of pathogens.</title>
        <authorList>
            <person name="Haridas S."/>
            <person name="Albert R."/>
            <person name="Binder M."/>
            <person name="Bloem J."/>
            <person name="Labutti K."/>
            <person name="Salamov A."/>
            <person name="Andreopoulos B."/>
            <person name="Baker S."/>
            <person name="Barry K."/>
            <person name="Bills G."/>
            <person name="Bluhm B."/>
            <person name="Cannon C."/>
            <person name="Castanera R."/>
            <person name="Culley D."/>
            <person name="Daum C."/>
            <person name="Ezra D."/>
            <person name="Gonzalez J."/>
            <person name="Henrissat B."/>
            <person name="Kuo A."/>
            <person name="Liang C."/>
            <person name="Lipzen A."/>
            <person name="Lutzoni F."/>
            <person name="Magnuson J."/>
            <person name="Mondo S."/>
            <person name="Nolan M."/>
            <person name="Ohm R."/>
            <person name="Pangilinan J."/>
            <person name="Park H.-J."/>
            <person name="Ramirez L."/>
            <person name="Alfaro M."/>
            <person name="Sun H."/>
            <person name="Tritt A."/>
            <person name="Yoshinaga Y."/>
            <person name="Zwiers L.-H."/>
            <person name="Turgeon B."/>
            <person name="Goodwin S."/>
            <person name="Spatafora J."/>
            <person name="Crous P."/>
            <person name="Grigoriev I."/>
        </authorList>
    </citation>
    <scope>NUCLEOTIDE SEQUENCE</scope>
    <source>
        <strain evidence="1">CBS 262.69</strain>
    </source>
</reference>
<gene>
    <name evidence="1" type="ORF">EJ06DRAFT_332438</name>
</gene>
<accession>A0A6G1I294</accession>
<dbReference type="AlphaFoldDB" id="A0A6G1I294"/>
<proteinExistence type="predicted"/>
<name>A0A6G1I294_9PEZI</name>
<dbReference type="EMBL" id="ML996691">
    <property type="protein sequence ID" value="KAF2402301.1"/>
    <property type="molecule type" value="Genomic_DNA"/>
</dbReference>
<dbReference type="Proteomes" id="UP000799640">
    <property type="component" value="Unassembled WGS sequence"/>
</dbReference>
<organism evidence="1 2">
    <name type="scientific">Trichodelitschia bisporula</name>
    <dbReference type="NCBI Taxonomy" id="703511"/>
    <lineage>
        <taxon>Eukaryota</taxon>
        <taxon>Fungi</taxon>
        <taxon>Dikarya</taxon>
        <taxon>Ascomycota</taxon>
        <taxon>Pezizomycotina</taxon>
        <taxon>Dothideomycetes</taxon>
        <taxon>Dothideomycetes incertae sedis</taxon>
        <taxon>Phaeotrichales</taxon>
        <taxon>Phaeotrichaceae</taxon>
        <taxon>Trichodelitschia</taxon>
    </lineage>
</organism>
<keyword evidence="2" id="KW-1185">Reference proteome</keyword>
<protein>
    <submittedName>
        <fullName evidence="1">Uncharacterized protein</fullName>
    </submittedName>
</protein>
<evidence type="ECO:0000313" key="2">
    <source>
        <dbReference type="Proteomes" id="UP000799640"/>
    </source>
</evidence>
<evidence type="ECO:0000313" key="1">
    <source>
        <dbReference type="EMBL" id="KAF2402301.1"/>
    </source>
</evidence>
<sequence length="194" mass="21269">MKVRSIGKGIPKLSAATVRGSNPTVEGAGTAGDPPADQICLFSVFLAHPLPRTSPLDSSGPGYRGLATPFIVPLHQVEHPSKVTLRLKFVILWKCHVFSHVQGHPRPISLTHITIGNRVTADIQMRLAAYFCIPQHLHMYLALLDFPLASQRHTLHHTMLHRTASAELRASASAPHATRRVCRAFELRDASISC</sequence>